<name>A0A8B6HT30_MYTGA</name>
<feature type="transmembrane region" description="Helical" evidence="1">
    <location>
        <begin position="13"/>
        <end position="29"/>
    </location>
</feature>
<dbReference type="OrthoDB" id="6198670at2759"/>
<dbReference type="Gene3D" id="1.10.1170.10">
    <property type="entry name" value="Inhibitor Of Apoptosis Protein (2mihbC-IAP-1), Chain A"/>
    <property type="match status" value="1"/>
</dbReference>
<comment type="caution">
    <text evidence="2">The sequence shown here is derived from an EMBL/GenBank/DDBJ whole genome shotgun (WGS) entry which is preliminary data.</text>
</comment>
<dbReference type="Pfam" id="PF00653">
    <property type="entry name" value="BIR"/>
    <property type="match status" value="1"/>
</dbReference>
<gene>
    <name evidence="2" type="ORF">MGAL_10B015190</name>
</gene>
<dbReference type="EMBL" id="UYJE01010506">
    <property type="protein sequence ID" value="VDI83827.1"/>
    <property type="molecule type" value="Genomic_DNA"/>
</dbReference>
<organism evidence="2 3">
    <name type="scientific">Mytilus galloprovincialis</name>
    <name type="common">Mediterranean mussel</name>
    <dbReference type="NCBI Taxonomy" id="29158"/>
    <lineage>
        <taxon>Eukaryota</taxon>
        <taxon>Metazoa</taxon>
        <taxon>Spiralia</taxon>
        <taxon>Lophotrochozoa</taxon>
        <taxon>Mollusca</taxon>
        <taxon>Bivalvia</taxon>
        <taxon>Autobranchia</taxon>
        <taxon>Pteriomorphia</taxon>
        <taxon>Mytilida</taxon>
        <taxon>Mytiloidea</taxon>
        <taxon>Mytilidae</taxon>
        <taxon>Mytilinae</taxon>
        <taxon>Mytilus</taxon>
    </lineage>
</organism>
<keyword evidence="1" id="KW-1133">Transmembrane helix</keyword>
<keyword evidence="3" id="KW-1185">Reference proteome</keyword>
<evidence type="ECO:0000313" key="3">
    <source>
        <dbReference type="Proteomes" id="UP000596742"/>
    </source>
</evidence>
<dbReference type="SMART" id="SM00238">
    <property type="entry name" value="BIR"/>
    <property type="match status" value="1"/>
</dbReference>
<accession>A0A8B6HT30</accession>
<dbReference type="Proteomes" id="UP000596742">
    <property type="component" value="Unassembled WGS sequence"/>
</dbReference>
<evidence type="ECO:0000313" key="2">
    <source>
        <dbReference type="EMBL" id="VDI83827.1"/>
    </source>
</evidence>
<dbReference type="AlphaFoldDB" id="A0A8B6HT30"/>
<keyword evidence="1" id="KW-0812">Transmembrane</keyword>
<dbReference type="PROSITE" id="PS50143">
    <property type="entry name" value="BIR_REPEAT_2"/>
    <property type="match status" value="1"/>
</dbReference>
<evidence type="ECO:0000256" key="1">
    <source>
        <dbReference type="SAM" id="Phobius"/>
    </source>
</evidence>
<dbReference type="SUPFAM" id="SSF57924">
    <property type="entry name" value="Inhibitor of apoptosis (IAP) repeat"/>
    <property type="match status" value="1"/>
</dbReference>
<reference evidence="2" key="1">
    <citation type="submission" date="2018-11" db="EMBL/GenBank/DDBJ databases">
        <authorList>
            <person name="Alioto T."/>
            <person name="Alioto T."/>
        </authorList>
    </citation>
    <scope>NUCLEOTIDE SEQUENCE</scope>
</reference>
<dbReference type="InterPro" id="IPR001370">
    <property type="entry name" value="BIR_rpt"/>
</dbReference>
<protein>
    <submittedName>
        <fullName evidence="2">Uncharacterized protein</fullName>
    </submittedName>
</protein>
<keyword evidence="1" id="KW-0472">Membrane</keyword>
<proteinExistence type="predicted"/>
<sequence length="321" mass="38235">MATPLQSSTYYEWMLYAVMLFCMCLKTIFKRVWNFRKASELNNQQTRQEYNVSVNNLLWKDDFERNHKKLSFILFTKCDYDVYSNKGLSISIPGFITVVSNPTIIRKQSKRDTDVPSLRHKSHKTRYSTQEMQTDFPSLFNREYTSGRNCENITTENSHVDAVSYIKHPPGHEVGQHRRHFCPRTHRPVQVIPVDFCKEERSNFQTVYTDSSRYYQWNHEQIVKTLKERRFTLPALKSADNRMKTFVCCIAWYYLQFNTYWSIDDFIDAGFYLKDNHGNLECFSCGLQIRHEIDDNPYRFHQNYSPHCLALTRADKEIVIK</sequence>